<dbReference type="PANTHER" id="PTHR43000">
    <property type="entry name" value="DTDP-D-GLUCOSE 4,6-DEHYDRATASE-RELATED"/>
    <property type="match status" value="1"/>
</dbReference>
<dbReference type="EMBL" id="JAMQQD010000005">
    <property type="protein sequence ID" value="MCW7516261.1"/>
    <property type="molecule type" value="Genomic_DNA"/>
</dbReference>
<feature type="domain" description="NAD-dependent epimerase/dehydratase" evidence="2">
    <location>
        <begin position="7"/>
        <end position="231"/>
    </location>
</feature>
<gene>
    <name evidence="3" type="ORF">ND810_13930</name>
</gene>
<evidence type="ECO:0000256" key="1">
    <source>
        <dbReference type="ARBA" id="ARBA00007637"/>
    </source>
</evidence>
<dbReference type="Gene3D" id="3.40.50.720">
    <property type="entry name" value="NAD(P)-binding Rossmann-like Domain"/>
    <property type="match status" value="1"/>
</dbReference>
<sequence length="305" mass="33777">MAKLKLLVVGGTGFIGSHLVREGLKRGLDSYSLSLSKSKNTISGVTYLQADIRNNESVVNAIGSIKFDYVIHCGGYINHVNYSNGGDNVIQEHLTSLYSIVKALDKTNMKRFLLLGSSDEYGAAEAPQNENIRELPISPYSFAKVAGAHFLQMLFRTEKFPGTIARLFLTYGPGQDDKRFLPQIIKGCLENKEFPTSSGEQYRDFCYIDDTVEGLFKILESTVVSGEIINISSGVKVTIREMIEKVVGLVGSGKPKFGEIPYRVGENMALYADVNKAYELIGWKASVSLDDGLKRTIEFYQNQKP</sequence>
<protein>
    <submittedName>
        <fullName evidence="3">NAD-dependent epimerase/dehydratase family protein</fullName>
    </submittedName>
</protein>
<dbReference type="InterPro" id="IPR036291">
    <property type="entry name" value="NAD(P)-bd_dom_sf"/>
</dbReference>
<proteinExistence type="inferred from homology"/>
<dbReference type="PRINTS" id="PR01713">
    <property type="entry name" value="NUCEPIMERASE"/>
</dbReference>
<evidence type="ECO:0000313" key="3">
    <source>
        <dbReference type="EMBL" id="MCW7516261.1"/>
    </source>
</evidence>
<dbReference type="SUPFAM" id="SSF51735">
    <property type="entry name" value="NAD(P)-binding Rossmann-fold domains"/>
    <property type="match status" value="1"/>
</dbReference>
<evidence type="ECO:0000259" key="2">
    <source>
        <dbReference type="Pfam" id="PF01370"/>
    </source>
</evidence>
<dbReference type="AlphaFoldDB" id="A0AAW5VGA0"/>
<name>A0AAW5VGA0_9LEPT</name>
<reference evidence="3" key="1">
    <citation type="submission" date="2022-06" db="EMBL/GenBank/DDBJ databases">
        <title>Leptospira isolates from biofilms formed at urban environments.</title>
        <authorList>
            <person name="Ribeiro P.S."/>
            <person name="Sousa T."/>
            <person name="Carvalho N."/>
            <person name="Aburjaile F."/>
            <person name="Neves F."/>
            <person name="Oliveira D."/>
            <person name="Blanco L."/>
            <person name="Lima J."/>
            <person name="Costa F."/>
            <person name="Brenig B."/>
            <person name="Soares S."/>
            <person name="Ramos R."/>
            <person name="Goes-Neto A."/>
            <person name="Matiuzzi M."/>
            <person name="Azevedo V."/>
            <person name="Ristow P."/>
        </authorList>
    </citation>
    <scope>NUCLEOTIDE SEQUENCE</scope>
    <source>
        <strain evidence="3">VSF7</strain>
    </source>
</reference>
<accession>A0AAW5VGA0</accession>
<dbReference type="Pfam" id="PF01370">
    <property type="entry name" value="Epimerase"/>
    <property type="match status" value="1"/>
</dbReference>
<comment type="similarity">
    <text evidence="1">Belongs to the NAD(P)-dependent epimerase/dehydratase family.</text>
</comment>
<dbReference type="RefSeq" id="WP_265356025.1">
    <property type="nucleotide sequence ID" value="NZ_JAMQPS010000002.1"/>
</dbReference>
<comment type="caution">
    <text evidence="3">The sequence shown here is derived from an EMBL/GenBank/DDBJ whole genome shotgun (WGS) entry which is preliminary data.</text>
</comment>
<dbReference type="InterPro" id="IPR001509">
    <property type="entry name" value="Epimerase_deHydtase"/>
</dbReference>
<dbReference type="Proteomes" id="UP001209694">
    <property type="component" value="Unassembled WGS sequence"/>
</dbReference>
<evidence type="ECO:0000313" key="4">
    <source>
        <dbReference type="Proteomes" id="UP001209694"/>
    </source>
</evidence>
<organism evidence="3 4">
    <name type="scientific">Leptospira levettii</name>
    <dbReference type="NCBI Taxonomy" id="2023178"/>
    <lineage>
        <taxon>Bacteria</taxon>
        <taxon>Pseudomonadati</taxon>
        <taxon>Spirochaetota</taxon>
        <taxon>Spirochaetia</taxon>
        <taxon>Leptospirales</taxon>
        <taxon>Leptospiraceae</taxon>
        <taxon>Leptospira</taxon>
    </lineage>
</organism>